<reference evidence="1" key="1">
    <citation type="submission" date="2022-03" db="EMBL/GenBank/DDBJ databases">
        <authorList>
            <person name="Martin C."/>
        </authorList>
    </citation>
    <scope>NUCLEOTIDE SEQUENCE</scope>
</reference>
<keyword evidence="2" id="KW-1185">Reference proteome</keyword>
<sequence>MAAYNDDFITGELFEAIFDDFESGEIDLNELYEDDKTESDAELFQCSKCSKKYKKKTSLVKHIQKKHQNRNENEIENEIPVPKPLERDIIGQRPAVDIKTSRAQAGSILKSTFLQLANDNLSNAFPPESSGGRANEAASKICSASANPANQETFDNFGTRLYDAMSDVIVSGSTKKLDSSMKYTMLQNFHQTQIDIELNKEFNHFYQSLGVNYSGKLLSANVKWTYFIKLCDILTPSQSANTVPEIDSSITKEEESTLRYVAGFIPFSLMKRYRRFKGEKFGLYVLCLQNWRANDDDIEGESLQDYTKAWTTTINRGGLFKVSDAVYSFFYKLECVVRQQLNIETVMADISVNLKKKLHLDISCSDSVKFAWEDIRYELFHIVTAKFINLRADSFVKF</sequence>
<proteinExistence type="predicted"/>
<dbReference type="Proteomes" id="UP000749559">
    <property type="component" value="Unassembled WGS sequence"/>
</dbReference>
<dbReference type="SMART" id="SM00355">
    <property type="entry name" value="ZnF_C2H2"/>
    <property type="match status" value="1"/>
</dbReference>
<dbReference type="AlphaFoldDB" id="A0A8J1UQM5"/>
<dbReference type="OrthoDB" id="6078521at2759"/>
<organism evidence="1 2">
    <name type="scientific">Owenia fusiformis</name>
    <name type="common">Polychaete worm</name>
    <dbReference type="NCBI Taxonomy" id="6347"/>
    <lineage>
        <taxon>Eukaryota</taxon>
        <taxon>Metazoa</taxon>
        <taxon>Spiralia</taxon>
        <taxon>Lophotrochozoa</taxon>
        <taxon>Annelida</taxon>
        <taxon>Polychaeta</taxon>
        <taxon>Sedentaria</taxon>
        <taxon>Canalipalpata</taxon>
        <taxon>Sabellida</taxon>
        <taxon>Oweniida</taxon>
        <taxon>Oweniidae</taxon>
        <taxon>Owenia</taxon>
    </lineage>
</organism>
<dbReference type="Gene3D" id="3.30.160.60">
    <property type="entry name" value="Classic Zinc Finger"/>
    <property type="match status" value="1"/>
</dbReference>
<comment type="caution">
    <text evidence="1">The sequence shown here is derived from an EMBL/GenBank/DDBJ whole genome shotgun (WGS) entry which is preliminary data.</text>
</comment>
<dbReference type="PROSITE" id="PS00028">
    <property type="entry name" value="ZINC_FINGER_C2H2_1"/>
    <property type="match status" value="1"/>
</dbReference>
<gene>
    <name evidence="1" type="ORF">OFUS_LOCUS5430</name>
</gene>
<evidence type="ECO:0000313" key="2">
    <source>
        <dbReference type="Proteomes" id="UP000749559"/>
    </source>
</evidence>
<protein>
    <submittedName>
        <fullName evidence="1">Uncharacterized protein</fullName>
    </submittedName>
</protein>
<name>A0A8J1UQM5_OWEFU</name>
<accession>A0A8J1UQM5</accession>
<dbReference type="EMBL" id="CAIIXF020000003">
    <property type="protein sequence ID" value="CAH1778522.1"/>
    <property type="molecule type" value="Genomic_DNA"/>
</dbReference>
<evidence type="ECO:0000313" key="1">
    <source>
        <dbReference type="EMBL" id="CAH1778522.1"/>
    </source>
</evidence>
<dbReference type="InterPro" id="IPR013087">
    <property type="entry name" value="Znf_C2H2_type"/>
</dbReference>
<dbReference type="PROSITE" id="PS50157">
    <property type="entry name" value="ZINC_FINGER_C2H2_2"/>
    <property type="match status" value="1"/>
</dbReference>